<dbReference type="NCBIfam" id="TIGR02246">
    <property type="entry name" value="SgcJ/EcaC family oxidoreductase"/>
    <property type="match status" value="1"/>
</dbReference>
<dbReference type="CDD" id="cd00531">
    <property type="entry name" value="NTF2_like"/>
    <property type="match status" value="1"/>
</dbReference>
<dbReference type="InterPro" id="IPR011944">
    <property type="entry name" value="Steroid_delta5-4_isomerase"/>
</dbReference>
<name>A0ABU3WUB1_9NOCA</name>
<dbReference type="Pfam" id="PF13577">
    <property type="entry name" value="SnoaL_4"/>
    <property type="match status" value="1"/>
</dbReference>
<proteinExistence type="predicted"/>
<dbReference type="Gene3D" id="3.10.450.50">
    <property type="match status" value="1"/>
</dbReference>
<evidence type="ECO:0000313" key="2">
    <source>
        <dbReference type="EMBL" id="MDV2477575.1"/>
    </source>
</evidence>
<feature type="domain" description="SnoaL-like" evidence="1">
    <location>
        <begin position="11"/>
        <end position="131"/>
    </location>
</feature>
<accession>A0ABU3WUB1</accession>
<dbReference type="EMBL" id="WBMO01000005">
    <property type="protein sequence ID" value="MDV2477575.1"/>
    <property type="molecule type" value="Genomic_DNA"/>
</dbReference>
<protein>
    <submittedName>
        <fullName evidence="2">Nuclear transport factor 2 family protein</fullName>
    </submittedName>
</protein>
<reference evidence="2 3" key="1">
    <citation type="submission" date="2019-10" db="EMBL/GenBank/DDBJ databases">
        <title>Draft Genome Assembly of Rhodococcus zopfii DSM44189.</title>
        <authorList>
            <person name="Sutton J.M."/>
            <person name="Akob D.M."/>
            <person name="Bushman T.J."/>
        </authorList>
    </citation>
    <scope>NUCLEOTIDE SEQUENCE [LARGE SCALE GENOMIC DNA]</scope>
    <source>
        <strain evidence="2 3">DSM 44189</strain>
    </source>
</reference>
<dbReference type="InterPro" id="IPR032710">
    <property type="entry name" value="NTF2-like_dom_sf"/>
</dbReference>
<dbReference type="Proteomes" id="UP001275440">
    <property type="component" value="Unassembled WGS sequence"/>
</dbReference>
<evidence type="ECO:0000259" key="1">
    <source>
        <dbReference type="Pfam" id="PF13577"/>
    </source>
</evidence>
<organism evidence="2 3">
    <name type="scientific">Rhodococcus zopfii</name>
    <dbReference type="NCBI Taxonomy" id="43772"/>
    <lineage>
        <taxon>Bacteria</taxon>
        <taxon>Bacillati</taxon>
        <taxon>Actinomycetota</taxon>
        <taxon>Actinomycetes</taxon>
        <taxon>Mycobacteriales</taxon>
        <taxon>Nocardiaceae</taxon>
        <taxon>Rhodococcus</taxon>
    </lineage>
</organism>
<comment type="caution">
    <text evidence="2">The sequence shown here is derived from an EMBL/GenBank/DDBJ whole genome shotgun (WGS) entry which is preliminary data.</text>
</comment>
<dbReference type="InterPro" id="IPR037401">
    <property type="entry name" value="SnoaL-like"/>
</dbReference>
<sequence length="150" mass="16337">MSIDIERPLPVEDRMGMTELYARYSTSFDTGDAPGCVELFTDDGTFTVTGREPVVGKEALAQFFGVATQRSAGTHHIVSNIMVEKVSTDRARGSAHVLALRVDGDTVRLAALGRYRDEFAKVDGRWLIHVRCVDSGVPDSLIGAVVVRPD</sequence>
<keyword evidence="3" id="KW-1185">Reference proteome</keyword>
<evidence type="ECO:0000313" key="3">
    <source>
        <dbReference type="Proteomes" id="UP001275440"/>
    </source>
</evidence>
<gene>
    <name evidence="2" type="ORF">F8M49_23275</name>
</gene>
<dbReference type="SUPFAM" id="SSF54427">
    <property type="entry name" value="NTF2-like"/>
    <property type="match status" value="1"/>
</dbReference>